<keyword evidence="1" id="KW-0472">Membrane</keyword>
<dbReference type="eggNOG" id="COG4905">
    <property type="taxonomic scope" value="Bacteria"/>
</dbReference>
<comment type="caution">
    <text evidence="2">The sequence shown here is derived from an EMBL/GenBank/DDBJ whole genome shotgun (WGS) entry which is preliminary data.</text>
</comment>
<dbReference type="Pfam" id="PF06541">
    <property type="entry name" value="ABC_trans_CmpB"/>
    <property type="match status" value="1"/>
</dbReference>
<reference evidence="2 3" key="1">
    <citation type="submission" date="2010-12" db="EMBL/GenBank/DDBJ databases">
        <authorList>
            <person name="Muzny D."/>
            <person name="Qin X."/>
            <person name="Deng J."/>
            <person name="Jiang H."/>
            <person name="Liu Y."/>
            <person name="Qu J."/>
            <person name="Song X.-Z."/>
            <person name="Zhang L."/>
            <person name="Thornton R."/>
            <person name="Coyle M."/>
            <person name="Francisco L."/>
            <person name="Jackson L."/>
            <person name="Javaid M."/>
            <person name="Korchina V."/>
            <person name="Kovar C."/>
            <person name="Mata R."/>
            <person name="Mathew T."/>
            <person name="Ngo R."/>
            <person name="Nguyen L."/>
            <person name="Nguyen N."/>
            <person name="Okwuonu G."/>
            <person name="Ongeri F."/>
            <person name="Pham C."/>
            <person name="Simmons D."/>
            <person name="Wilczek-Boney K."/>
            <person name="Hale W."/>
            <person name="Jakkamsetti A."/>
            <person name="Pham P."/>
            <person name="Ruth R."/>
            <person name="San Lucas F."/>
            <person name="Warren J."/>
            <person name="Zhang J."/>
            <person name="Zhao Z."/>
            <person name="Zhou C."/>
            <person name="Zhu D."/>
            <person name="Lee S."/>
            <person name="Bess C."/>
            <person name="Blankenburg K."/>
            <person name="Forbes L."/>
            <person name="Fu Q."/>
            <person name="Gubbala S."/>
            <person name="Hirani K."/>
            <person name="Jayaseelan J.C."/>
            <person name="Lara F."/>
            <person name="Munidasa M."/>
            <person name="Palculict T."/>
            <person name="Patil S."/>
            <person name="Pu L.-L."/>
            <person name="Saada N."/>
            <person name="Tang L."/>
            <person name="Weissenberger G."/>
            <person name="Zhu Y."/>
            <person name="Hemphill L."/>
            <person name="Shang Y."/>
            <person name="Youmans B."/>
            <person name="Ayvaz T."/>
            <person name="Ross M."/>
            <person name="Santibanez J."/>
            <person name="Aqrawi P."/>
            <person name="Gross S."/>
            <person name="Joshi V."/>
            <person name="Fowler G."/>
            <person name="Nazareth L."/>
            <person name="Reid J."/>
            <person name="Worley K."/>
            <person name="Petrosino J."/>
            <person name="Highlander S."/>
            <person name="Gibbs R."/>
        </authorList>
    </citation>
    <scope>NUCLEOTIDE SEQUENCE [LARGE SCALE GENOMIC DNA]</scope>
    <source>
        <strain evidence="2 3">DSM 3986</strain>
    </source>
</reference>
<organism evidence="2 3">
    <name type="scientific">Lachnoanaerobaculum saburreum DSM 3986</name>
    <dbReference type="NCBI Taxonomy" id="887325"/>
    <lineage>
        <taxon>Bacteria</taxon>
        <taxon>Bacillati</taxon>
        <taxon>Bacillota</taxon>
        <taxon>Clostridia</taxon>
        <taxon>Lachnospirales</taxon>
        <taxon>Lachnospiraceae</taxon>
        <taxon>Lachnoanaerobaculum</taxon>
    </lineage>
</organism>
<protein>
    <recommendedName>
        <fullName evidence="4">PF06541 family protein</fullName>
    </recommendedName>
</protein>
<feature type="transmembrane region" description="Helical" evidence="1">
    <location>
        <begin position="110"/>
        <end position="130"/>
    </location>
</feature>
<evidence type="ECO:0008006" key="4">
    <source>
        <dbReference type="Google" id="ProtNLM"/>
    </source>
</evidence>
<evidence type="ECO:0000313" key="3">
    <source>
        <dbReference type="Proteomes" id="UP000003434"/>
    </source>
</evidence>
<proteinExistence type="predicted"/>
<evidence type="ECO:0000256" key="1">
    <source>
        <dbReference type="SAM" id="Phobius"/>
    </source>
</evidence>
<dbReference type="HOGENOM" id="CLU_055257_0_0_9"/>
<keyword evidence="1" id="KW-1133">Transmembrane helix</keyword>
<name>E6LR14_9FIRM</name>
<gene>
    <name evidence="2" type="ORF">HMPREF0381_2399</name>
</gene>
<dbReference type="Proteomes" id="UP000003434">
    <property type="component" value="Unassembled WGS sequence"/>
</dbReference>
<feature type="transmembrane region" description="Helical" evidence="1">
    <location>
        <begin position="6"/>
        <end position="27"/>
    </location>
</feature>
<dbReference type="AlphaFoldDB" id="E6LR14"/>
<accession>E6LR14</accession>
<keyword evidence="1" id="KW-0812">Transmembrane</keyword>
<dbReference type="InterPro" id="IPR010540">
    <property type="entry name" value="CmpB_TMEM229"/>
</dbReference>
<feature type="transmembrane region" description="Helical" evidence="1">
    <location>
        <begin position="150"/>
        <end position="172"/>
    </location>
</feature>
<feature type="transmembrane region" description="Helical" evidence="1">
    <location>
        <begin position="66"/>
        <end position="89"/>
    </location>
</feature>
<dbReference type="RefSeq" id="WP_008752160.1">
    <property type="nucleotide sequence ID" value="NZ_GL622296.1"/>
</dbReference>
<dbReference type="EMBL" id="AEPW01000092">
    <property type="protein sequence ID" value="EFU75710.1"/>
    <property type="molecule type" value="Genomic_DNA"/>
</dbReference>
<evidence type="ECO:0000313" key="2">
    <source>
        <dbReference type="EMBL" id="EFU75710.1"/>
    </source>
</evidence>
<feature type="transmembrane region" description="Helical" evidence="1">
    <location>
        <begin position="39"/>
        <end position="60"/>
    </location>
</feature>
<sequence length="315" mass="36002">MTKYSLLQWIAFFYIYCFLGWCFETAYASIKNRKFENRGFLRGPYIPIYAFGAIFVLVITDSFQGNILGIYFSGMIAATILEYVTGYVMEKLFKVKYWDYSDHKFNLSGYISLSTSIAWGFLSVALTDFLQVYVYRFVLALTDFTLKTSILVISIIFFSDLLLSIKAAFSLARAYATLMKAKSEFAEVREKLTGMAEGFVSDTQNKLTSIRETVSGQMSRANDYISNGKISLSSLKADVEGRLSSLSNTVTSKSAAYLELKRKYELAMEKYNINFPKMGKIMSFFIRNMIKGNPGLNKKYLNQLRELSEIRKNNK</sequence>